<feature type="chain" id="PRO_5040131050" evidence="1">
    <location>
        <begin position="19"/>
        <end position="258"/>
    </location>
</feature>
<accession>A0A9P4UJP9</accession>
<dbReference type="PANTHER" id="PTHR35040:SF9">
    <property type="entry name" value="4-LIKE CELL SURFACE PROTEIN, PUTATIVE (AFU_ORTHOLOGUE AFUA_4G14080)-RELATED"/>
    <property type="match status" value="1"/>
</dbReference>
<name>A0A9P4UJP9_9PEZI</name>
<sequence length="258" mass="27254">MRFSITALVFSLTAIASATDILLPLYLYPGNDAADWQPVYNALSSYLTVSFKIVIDPDSGPGGPTYPDTKLNSYKNALVLGYVHTSYVAQPLSAVQANITKYANWTTYAKTTGNKNITIGGIFFNEALSKNTGGNVQYMSDAADWAQAKLKSATNPSPEIVFNPGVLTDAAYFDNADLIIQFENAYSAYTSPGTINTFPAGKVEQSVVIAHDAPSTAGSTVKSYAKTAAGKDVGAIYFATDCCYAGIGLLGNIASGLV</sequence>
<dbReference type="AlphaFoldDB" id="A0A9P4UJP9"/>
<dbReference type="OrthoDB" id="5342184at2759"/>
<evidence type="ECO:0000313" key="2">
    <source>
        <dbReference type="EMBL" id="KAF2718212.1"/>
    </source>
</evidence>
<evidence type="ECO:0000313" key="3">
    <source>
        <dbReference type="Proteomes" id="UP000799441"/>
    </source>
</evidence>
<dbReference type="Proteomes" id="UP000799441">
    <property type="component" value="Unassembled WGS sequence"/>
</dbReference>
<keyword evidence="1" id="KW-0732">Signal</keyword>
<organism evidence="2 3">
    <name type="scientific">Polychaeton citri CBS 116435</name>
    <dbReference type="NCBI Taxonomy" id="1314669"/>
    <lineage>
        <taxon>Eukaryota</taxon>
        <taxon>Fungi</taxon>
        <taxon>Dikarya</taxon>
        <taxon>Ascomycota</taxon>
        <taxon>Pezizomycotina</taxon>
        <taxon>Dothideomycetes</taxon>
        <taxon>Dothideomycetidae</taxon>
        <taxon>Capnodiales</taxon>
        <taxon>Capnodiaceae</taxon>
        <taxon>Polychaeton</taxon>
    </lineage>
</organism>
<gene>
    <name evidence="2" type="ORF">K431DRAFT_287834</name>
</gene>
<dbReference type="InterPro" id="IPR021986">
    <property type="entry name" value="Spherulin4"/>
</dbReference>
<dbReference type="EMBL" id="MU003828">
    <property type="protein sequence ID" value="KAF2718212.1"/>
    <property type="molecule type" value="Genomic_DNA"/>
</dbReference>
<evidence type="ECO:0000256" key="1">
    <source>
        <dbReference type="SAM" id="SignalP"/>
    </source>
</evidence>
<feature type="signal peptide" evidence="1">
    <location>
        <begin position="1"/>
        <end position="18"/>
    </location>
</feature>
<proteinExistence type="predicted"/>
<comment type="caution">
    <text evidence="2">The sequence shown here is derived from an EMBL/GenBank/DDBJ whole genome shotgun (WGS) entry which is preliminary data.</text>
</comment>
<dbReference type="Pfam" id="PF12138">
    <property type="entry name" value="Spherulin4"/>
    <property type="match status" value="1"/>
</dbReference>
<reference evidence="2" key="1">
    <citation type="journal article" date="2020" name="Stud. Mycol.">
        <title>101 Dothideomycetes genomes: a test case for predicting lifestyles and emergence of pathogens.</title>
        <authorList>
            <person name="Haridas S."/>
            <person name="Albert R."/>
            <person name="Binder M."/>
            <person name="Bloem J."/>
            <person name="Labutti K."/>
            <person name="Salamov A."/>
            <person name="Andreopoulos B."/>
            <person name="Baker S."/>
            <person name="Barry K."/>
            <person name="Bills G."/>
            <person name="Bluhm B."/>
            <person name="Cannon C."/>
            <person name="Castanera R."/>
            <person name="Culley D."/>
            <person name="Daum C."/>
            <person name="Ezra D."/>
            <person name="Gonzalez J."/>
            <person name="Henrissat B."/>
            <person name="Kuo A."/>
            <person name="Liang C."/>
            <person name="Lipzen A."/>
            <person name="Lutzoni F."/>
            <person name="Magnuson J."/>
            <person name="Mondo S."/>
            <person name="Nolan M."/>
            <person name="Ohm R."/>
            <person name="Pangilinan J."/>
            <person name="Park H.-J."/>
            <person name="Ramirez L."/>
            <person name="Alfaro M."/>
            <person name="Sun H."/>
            <person name="Tritt A."/>
            <person name="Yoshinaga Y."/>
            <person name="Zwiers L.-H."/>
            <person name="Turgeon B."/>
            <person name="Goodwin S."/>
            <person name="Spatafora J."/>
            <person name="Crous P."/>
            <person name="Grigoriev I."/>
        </authorList>
    </citation>
    <scope>NUCLEOTIDE SEQUENCE</scope>
    <source>
        <strain evidence="2">CBS 116435</strain>
    </source>
</reference>
<protein>
    <submittedName>
        <fullName evidence="2">Cell surface spherulin 4-like protein</fullName>
    </submittedName>
</protein>
<keyword evidence="3" id="KW-1185">Reference proteome</keyword>
<dbReference type="PANTHER" id="PTHR35040">
    <property type="match status" value="1"/>
</dbReference>